<dbReference type="InterPro" id="IPR059000">
    <property type="entry name" value="ATPase_P-type_domA"/>
</dbReference>
<dbReference type="InterPro" id="IPR036412">
    <property type="entry name" value="HAD-like_sf"/>
</dbReference>
<dbReference type="InterPro" id="IPR017969">
    <property type="entry name" value="Heavy-metal-associated_CS"/>
</dbReference>
<keyword evidence="5" id="KW-0597">Phosphoprotein</keyword>
<evidence type="ECO:0000256" key="2">
    <source>
        <dbReference type="ARBA" id="ARBA00006024"/>
    </source>
</evidence>
<keyword evidence="4 15" id="KW-1003">Cell membrane</keyword>
<dbReference type="Gene3D" id="3.30.70.100">
    <property type="match status" value="1"/>
</dbReference>
<dbReference type="SUPFAM" id="SSF81653">
    <property type="entry name" value="Calcium ATPase, transduction domain A"/>
    <property type="match status" value="1"/>
</dbReference>
<keyword evidence="3" id="KW-0813">Transport</keyword>
<keyword evidence="7 15" id="KW-0479">Metal-binding</keyword>
<dbReference type="Proteomes" id="UP000234882">
    <property type="component" value="Chromosome"/>
</dbReference>
<dbReference type="Gene3D" id="2.70.150.10">
    <property type="entry name" value="Calcium-transporting ATPase, cytoplasmic transduction domain A"/>
    <property type="match status" value="1"/>
</dbReference>
<dbReference type="GO" id="GO:0005524">
    <property type="term" value="F:ATP binding"/>
    <property type="evidence" value="ECO:0007669"/>
    <property type="project" value="UniProtKB-UniRule"/>
</dbReference>
<dbReference type="InterPro" id="IPR001757">
    <property type="entry name" value="P_typ_ATPase"/>
</dbReference>
<evidence type="ECO:0000256" key="14">
    <source>
        <dbReference type="ARBA" id="ARBA00023136"/>
    </source>
</evidence>
<name>A0A2K9MEJ5_9RHOB</name>
<dbReference type="SUPFAM" id="SSF56784">
    <property type="entry name" value="HAD-like"/>
    <property type="match status" value="1"/>
</dbReference>
<feature type="transmembrane region" description="Helical" evidence="15">
    <location>
        <begin position="120"/>
        <end position="141"/>
    </location>
</feature>
<evidence type="ECO:0000256" key="15">
    <source>
        <dbReference type="RuleBase" id="RU362081"/>
    </source>
</evidence>
<dbReference type="PANTHER" id="PTHR43520">
    <property type="entry name" value="ATP7, ISOFORM B"/>
    <property type="match status" value="1"/>
</dbReference>
<evidence type="ECO:0000256" key="9">
    <source>
        <dbReference type="ARBA" id="ARBA00022840"/>
    </source>
</evidence>
<evidence type="ECO:0000259" key="16">
    <source>
        <dbReference type="PROSITE" id="PS50846"/>
    </source>
</evidence>
<dbReference type="PROSITE" id="PS01047">
    <property type="entry name" value="HMA_1"/>
    <property type="match status" value="1"/>
</dbReference>
<evidence type="ECO:0000256" key="4">
    <source>
        <dbReference type="ARBA" id="ARBA00022475"/>
    </source>
</evidence>
<keyword evidence="9 15" id="KW-0067">ATP-binding</keyword>
<dbReference type="InterPro" id="IPR023299">
    <property type="entry name" value="ATPase_P-typ_cyto_dom_N"/>
</dbReference>
<dbReference type="Pfam" id="PF00122">
    <property type="entry name" value="E1-E2_ATPase"/>
    <property type="match status" value="1"/>
</dbReference>
<evidence type="ECO:0000256" key="8">
    <source>
        <dbReference type="ARBA" id="ARBA00022741"/>
    </source>
</evidence>
<evidence type="ECO:0000256" key="3">
    <source>
        <dbReference type="ARBA" id="ARBA00022448"/>
    </source>
</evidence>
<dbReference type="PROSITE" id="PS50846">
    <property type="entry name" value="HMA_2"/>
    <property type="match status" value="1"/>
</dbReference>
<evidence type="ECO:0000256" key="5">
    <source>
        <dbReference type="ARBA" id="ARBA00022553"/>
    </source>
</evidence>
<comment type="subcellular location">
    <subcellularLocation>
        <location evidence="1">Cell membrane</location>
        <topology evidence="1">Multi-pass membrane protein</topology>
    </subcellularLocation>
</comment>
<organism evidence="17 18">
    <name type="scientific">Paracoccus jeotgali</name>
    <dbReference type="NCBI Taxonomy" id="2065379"/>
    <lineage>
        <taxon>Bacteria</taxon>
        <taxon>Pseudomonadati</taxon>
        <taxon>Pseudomonadota</taxon>
        <taxon>Alphaproteobacteria</taxon>
        <taxon>Rhodobacterales</taxon>
        <taxon>Paracoccaceae</taxon>
        <taxon>Paracoccus</taxon>
    </lineage>
</organism>
<evidence type="ECO:0000256" key="1">
    <source>
        <dbReference type="ARBA" id="ARBA00004651"/>
    </source>
</evidence>
<dbReference type="Gene3D" id="3.40.50.1000">
    <property type="entry name" value="HAD superfamily/HAD-like"/>
    <property type="match status" value="1"/>
</dbReference>
<feature type="transmembrane region" description="Helical" evidence="15">
    <location>
        <begin position="393"/>
        <end position="418"/>
    </location>
</feature>
<comment type="similarity">
    <text evidence="2 15">Belongs to the cation transport ATPase (P-type) (TC 3.A.3) family. Type IB subfamily.</text>
</comment>
<feature type="transmembrane region" description="Helical" evidence="15">
    <location>
        <begin position="693"/>
        <end position="709"/>
    </location>
</feature>
<feature type="transmembrane region" description="Helical" evidence="15">
    <location>
        <begin position="368"/>
        <end position="387"/>
    </location>
</feature>
<dbReference type="InterPro" id="IPR027256">
    <property type="entry name" value="P-typ_ATPase_IB"/>
</dbReference>
<evidence type="ECO:0000256" key="13">
    <source>
        <dbReference type="ARBA" id="ARBA00023065"/>
    </source>
</evidence>
<dbReference type="GO" id="GO:0016887">
    <property type="term" value="F:ATP hydrolysis activity"/>
    <property type="evidence" value="ECO:0007669"/>
    <property type="project" value="InterPro"/>
</dbReference>
<dbReference type="GO" id="GO:0043682">
    <property type="term" value="F:P-type divalent copper transporter activity"/>
    <property type="evidence" value="ECO:0007669"/>
    <property type="project" value="TreeGrafter"/>
</dbReference>
<keyword evidence="8 15" id="KW-0547">Nucleotide-binding</keyword>
<proteinExistence type="inferred from homology"/>
<dbReference type="AlphaFoldDB" id="A0A2K9MEJ5"/>
<dbReference type="SUPFAM" id="SSF81665">
    <property type="entry name" value="Calcium ATPase, transmembrane domain M"/>
    <property type="match status" value="1"/>
</dbReference>
<keyword evidence="10" id="KW-0460">Magnesium</keyword>
<reference evidence="18" key="1">
    <citation type="submission" date="2017-12" db="EMBL/GenBank/DDBJ databases">
        <title>Genomic analysis of Paracoccus sp. CBA4604.</title>
        <authorList>
            <person name="Roh S.W."/>
            <person name="Kim J.Y."/>
            <person name="Kim J.S."/>
        </authorList>
    </citation>
    <scope>NUCLEOTIDE SEQUENCE [LARGE SCALE GENOMIC DNA]</scope>
    <source>
        <strain evidence="18">CBA4604</strain>
    </source>
</reference>
<evidence type="ECO:0000256" key="6">
    <source>
        <dbReference type="ARBA" id="ARBA00022692"/>
    </source>
</evidence>
<feature type="domain" description="HMA" evidence="16">
    <location>
        <begin position="37"/>
        <end position="101"/>
    </location>
</feature>
<dbReference type="Gene3D" id="3.40.1110.10">
    <property type="entry name" value="Calcium-transporting ATPase, cytoplasmic domain N"/>
    <property type="match status" value="1"/>
</dbReference>
<feature type="transmembrane region" description="Helical" evidence="15">
    <location>
        <begin position="153"/>
        <end position="173"/>
    </location>
</feature>
<dbReference type="PRINTS" id="PR00119">
    <property type="entry name" value="CATATPASE"/>
</dbReference>
<keyword evidence="14 15" id="KW-0472">Membrane</keyword>
<gene>
    <name evidence="17" type="ORF">CYR75_06950</name>
</gene>
<dbReference type="SUPFAM" id="SSF55008">
    <property type="entry name" value="HMA, heavy metal-associated domain"/>
    <property type="match status" value="1"/>
</dbReference>
<dbReference type="NCBIfam" id="TIGR01525">
    <property type="entry name" value="ATPase-IB_hvy"/>
    <property type="match status" value="1"/>
</dbReference>
<dbReference type="InterPro" id="IPR008250">
    <property type="entry name" value="ATPase_P-typ_transduc_dom_A_sf"/>
</dbReference>
<dbReference type="RefSeq" id="WP_101499391.1">
    <property type="nucleotide sequence ID" value="NZ_CP025583.1"/>
</dbReference>
<dbReference type="InterPro" id="IPR036163">
    <property type="entry name" value="HMA_dom_sf"/>
</dbReference>
<evidence type="ECO:0000256" key="12">
    <source>
        <dbReference type="ARBA" id="ARBA00022989"/>
    </source>
</evidence>
<dbReference type="KEGG" id="paru:CYR75_06950"/>
<evidence type="ECO:0000313" key="18">
    <source>
        <dbReference type="Proteomes" id="UP000234882"/>
    </source>
</evidence>
<accession>A0A2K9MEJ5</accession>
<dbReference type="InterPro" id="IPR023298">
    <property type="entry name" value="ATPase_P-typ_TM_dom_sf"/>
</dbReference>
<keyword evidence="11" id="KW-1278">Translocase</keyword>
<dbReference type="InterPro" id="IPR018303">
    <property type="entry name" value="ATPase_P-typ_P_site"/>
</dbReference>
<feature type="transmembrane region" description="Helical" evidence="15">
    <location>
        <begin position="185"/>
        <end position="207"/>
    </location>
</feature>
<evidence type="ECO:0000313" key="17">
    <source>
        <dbReference type="EMBL" id="AUM74043.1"/>
    </source>
</evidence>
<dbReference type="InterPro" id="IPR023214">
    <property type="entry name" value="HAD_sf"/>
</dbReference>
<feature type="transmembrane region" description="Helical" evidence="15">
    <location>
        <begin position="213"/>
        <end position="231"/>
    </location>
</feature>
<keyword evidence="13" id="KW-0406">Ion transport</keyword>
<dbReference type="CDD" id="cd00371">
    <property type="entry name" value="HMA"/>
    <property type="match status" value="1"/>
</dbReference>
<dbReference type="PROSITE" id="PS00154">
    <property type="entry name" value="ATPASE_E1_E2"/>
    <property type="match status" value="1"/>
</dbReference>
<keyword evidence="6 15" id="KW-0812">Transmembrane</keyword>
<evidence type="ECO:0000256" key="11">
    <source>
        <dbReference type="ARBA" id="ARBA00022967"/>
    </source>
</evidence>
<dbReference type="Pfam" id="PF00702">
    <property type="entry name" value="Hydrolase"/>
    <property type="match status" value="1"/>
</dbReference>
<dbReference type="PANTHER" id="PTHR43520:SF5">
    <property type="entry name" value="CATION-TRANSPORTING P-TYPE ATPASE-RELATED"/>
    <property type="match status" value="1"/>
</dbReference>
<dbReference type="NCBIfam" id="TIGR01511">
    <property type="entry name" value="ATPase-IB1_Cu"/>
    <property type="match status" value="1"/>
</dbReference>
<dbReference type="GO" id="GO:0055070">
    <property type="term" value="P:copper ion homeostasis"/>
    <property type="evidence" value="ECO:0007669"/>
    <property type="project" value="TreeGrafter"/>
</dbReference>
<dbReference type="NCBIfam" id="TIGR01494">
    <property type="entry name" value="ATPase_P-type"/>
    <property type="match status" value="2"/>
</dbReference>
<sequence length="736" mass="76691">MTDLGADREYASRLSACPACDAAPLAARIADSAAARGDLVLSLPTAHCAACITDVERALLAQPGVRAARVNLTLRRVMIDAPGREATDFIPVLEGIGYEAHELDASALGPTAADRQGRDILMRIGVSGFAMMNIMILSVAVWSGASGATRDMFHWISAVIAFPTVIFAGQPFFSSAWASLKGGRLGMDVPISLALILATSISLFETLHSGHHAYFDAAVMLCFFLLIGRYLDYRTRAVARSAAAELTALEVPRAVLLRDGAEQVVPLADLRPGDMIRIRPGARVAADGEVVTGMSEIDRSLLTGESLPVQAAPGMMLSAGEVNLTGPLDLRVTAAGQDSSLGRLTHLVAMAEATRGKYASLAERASRGYSPVVHLLALFSYGLWMYLSGDWRVALNVAAAVLIITCPCALGLAVPAVVTAASGRLFRRGLLIKDGTALERLAEVDCVVFDKTGTLTMGQPELVRLADLPDTLRPVAHAIADASGHPLSRALAGALKGAGVPIAPLDQAAEVPGFGVEGRWQGLRVRLGRADWAGDAAQEPVDADGPVSLLSVEGHAPVLLRFVDALRPGAAECVTALQHQGRRVMMLSGDTAAAVASAAKALGIDEFRAGVTPAEKEAEIAALAQAGAHVLMVGDGLNDTAALARAHVSISPASALDAARAASDMVLMGQDLQPVAEAVALAVKARRRIKENFAISFGYNVIAVPVAMAGLATPLLAALAMSASSITVTLNALRLR</sequence>
<dbReference type="GO" id="GO:0005886">
    <property type="term" value="C:plasma membrane"/>
    <property type="evidence" value="ECO:0007669"/>
    <property type="project" value="UniProtKB-SubCell"/>
</dbReference>
<dbReference type="EMBL" id="CP025583">
    <property type="protein sequence ID" value="AUM74043.1"/>
    <property type="molecule type" value="Genomic_DNA"/>
</dbReference>
<evidence type="ECO:0000256" key="7">
    <source>
        <dbReference type="ARBA" id="ARBA00022723"/>
    </source>
</evidence>
<protein>
    <submittedName>
        <fullName evidence="17">ATPase</fullName>
    </submittedName>
</protein>
<dbReference type="Pfam" id="PF00403">
    <property type="entry name" value="HMA"/>
    <property type="match status" value="1"/>
</dbReference>
<dbReference type="NCBIfam" id="TIGR01512">
    <property type="entry name" value="ATPase-IB2_Cd"/>
    <property type="match status" value="1"/>
</dbReference>
<keyword evidence="12 15" id="KW-1133">Transmembrane helix</keyword>
<dbReference type="GO" id="GO:0005507">
    <property type="term" value="F:copper ion binding"/>
    <property type="evidence" value="ECO:0007669"/>
    <property type="project" value="TreeGrafter"/>
</dbReference>
<evidence type="ECO:0000256" key="10">
    <source>
        <dbReference type="ARBA" id="ARBA00022842"/>
    </source>
</evidence>
<keyword evidence="18" id="KW-1185">Reference proteome</keyword>
<dbReference type="OrthoDB" id="9807843at2"/>
<dbReference type="InterPro" id="IPR006121">
    <property type="entry name" value="HMA_dom"/>
</dbReference>